<evidence type="ECO:0000313" key="4">
    <source>
        <dbReference type="RefSeq" id="XP_033800354.1"/>
    </source>
</evidence>
<sequence>MSGRDLRTFITIHRTRDINSLVVLMKNGIGSRKYKPVDYQQLHAITEAKKLESANIQLKIKKTEQASKNSKEQMLLKQHCQVWWQEHKRLNEKRRKLESELEMLLEEQNTGCQFLSDMMYYEQQLSVERETHKANTVHPIWQLRGDLKHRLFELQYHSQHQLQMEHEFNPTSIVKQVEFVKEQQKALIERLNFEQLKLEEEISECEVKILIPSSEEIFHLAHGIPQTLQKLECPYPDLKASVLEKFNDLTQEYKSKLQEIDERLISLDRNFEWTEEDKWIYQIITDQYPTDLQNRRTLYLDMLLRHLPHKSRFDLVAHETSWDQYRFAKEHRKALIQSWFRDRKNLLMKGIMTITEACTAYETEIILANDRRKQHDICADLKEKVLQWRTHQEEAARLEAALAAIRREKEEENERLYKEKEMLHRAEEKEEILKYYAKIQQKREEQEKKNLQRLEELKKIMAEQAVKDRERIIFRQMLLEKRLMEKKEKILQETHEEEERQRRLEILRQQVAVVAEFDPVRMMGDTKASKARMAIGNEEEFVLQKPLYKLNTYNENQIISDCRVRVEMALREAGLHTAPYAKEILPKISPPTVPRRDMESTIFKM</sequence>
<accession>A0A6P8QSY4</accession>
<name>A0A6P8QSY4_GEOSA</name>
<dbReference type="AlphaFoldDB" id="A0A6P8QSY4"/>
<dbReference type="PANTHER" id="PTHR21549">
    <property type="entry name" value="MUTATED IN BLADDER CANCER 1"/>
    <property type="match status" value="1"/>
</dbReference>
<reference evidence="4" key="1">
    <citation type="submission" date="2025-08" db="UniProtKB">
        <authorList>
            <consortium name="RefSeq"/>
        </authorList>
    </citation>
    <scope>IDENTIFICATION</scope>
</reference>
<feature type="coiled-coil region" evidence="2">
    <location>
        <begin position="388"/>
        <end position="501"/>
    </location>
</feature>
<dbReference type="OrthoDB" id="448087at2759"/>
<dbReference type="InParanoid" id="A0A6P8QSY4"/>
<dbReference type="FunCoup" id="A0A6P8QSY4">
    <property type="interactions" value="150"/>
</dbReference>
<evidence type="ECO:0000313" key="3">
    <source>
        <dbReference type="Proteomes" id="UP000515159"/>
    </source>
</evidence>
<dbReference type="PANTHER" id="PTHR21549:SF1">
    <property type="entry name" value="COILED-COIL DOMAIN-CONTAINING PROTEIN 148"/>
    <property type="match status" value="1"/>
</dbReference>
<evidence type="ECO:0000256" key="1">
    <source>
        <dbReference type="ARBA" id="ARBA00023054"/>
    </source>
</evidence>
<keyword evidence="1 2" id="KW-0175">Coiled coil</keyword>
<dbReference type="GeneID" id="117360553"/>
<feature type="coiled-coil region" evidence="2">
    <location>
        <begin position="243"/>
        <end position="270"/>
    </location>
</feature>
<evidence type="ECO:0000256" key="2">
    <source>
        <dbReference type="SAM" id="Coils"/>
    </source>
</evidence>
<proteinExistence type="predicted"/>
<organism evidence="3 4">
    <name type="scientific">Geotrypetes seraphini</name>
    <name type="common">Gaboon caecilian</name>
    <name type="synonym">Caecilia seraphini</name>
    <dbReference type="NCBI Taxonomy" id="260995"/>
    <lineage>
        <taxon>Eukaryota</taxon>
        <taxon>Metazoa</taxon>
        <taxon>Chordata</taxon>
        <taxon>Craniata</taxon>
        <taxon>Vertebrata</taxon>
        <taxon>Euteleostomi</taxon>
        <taxon>Amphibia</taxon>
        <taxon>Gymnophiona</taxon>
        <taxon>Geotrypetes</taxon>
    </lineage>
</organism>
<dbReference type="KEGG" id="gsh:117360553"/>
<dbReference type="Proteomes" id="UP000515159">
    <property type="component" value="Chromosome 5"/>
</dbReference>
<protein>
    <submittedName>
        <fullName evidence="4">Coiled-coil domain-containing protein 148 isoform X1</fullName>
    </submittedName>
</protein>
<keyword evidence="3" id="KW-1185">Reference proteome</keyword>
<gene>
    <name evidence="4" type="primary">CCDC148</name>
</gene>
<dbReference type="InterPro" id="IPR039902">
    <property type="entry name" value="CCDC148/CCDC112"/>
</dbReference>
<feature type="coiled-coil region" evidence="2">
    <location>
        <begin position="181"/>
        <end position="208"/>
    </location>
</feature>
<dbReference type="RefSeq" id="XP_033800354.1">
    <property type="nucleotide sequence ID" value="XM_033944463.1"/>
</dbReference>
<dbReference type="CTD" id="130940"/>